<sequence>MDDDWATSTSHNLASQHPQNAGFQGMFVGISDPLPTSNIRRGVLLDVYDYEEAMKDLDAKDRDLRAALAADEWIDDWEDEDEGGSYHVWRDDDPDRNSRHRGSRMLEQANETVKVLRNYAWPFCHEFGLAEFAQWIACQEGMFHEAPNSAFTFLTAMRTRFKRDVDEYAAEQSRRLKEVGKKNQGSKSSHAPSAGQNSEGLFRPSNVFKHIPESSEKTDKQTILTMRERCAAGALLRFTESQDKWDKEDQ</sequence>
<gene>
    <name evidence="2" type="ORF">EHS24_008985</name>
</gene>
<feature type="compositionally biased region" description="Basic and acidic residues" evidence="1">
    <location>
        <begin position="210"/>
        <end position="222"/>
    </location>
</feature>
<feature type="compositionally biased region" description="Basic and acidic residues" evidence="1">
    <location>
        <begin position="88"/>
        <end position="97"/>
    </location>
</feature>
<proteinExistence type="predicted"/>
<dbReference type="RefSeq" id="XP_028475355.1">
    <property type="nucleotide sequence ID" value="XM_028624283.1"/>
</dbReference>
<evidence type="ECO:0000313" key="3">
    <source>
        <dbReference type="Proteomes" id="UP000279236"/>
    </source>
</evidence>
<dbReference type="GeneID" id="39593528"/>
<keyword evidence="3" id="KW-1185">Reference proteome</keyword>
<evidence type="ECO:0000313" key="2">
    <source>
        <dbReference type="EMBL" id="RSH80408.1"/>
    </source>
</evidence>
<evidence type="ECO:0000256" key="1">
    <source>
        <dbReference type="SAM" id="MobiDB-lite"/>
    </source>
</evidence>
<organism evidence="2 3">
    <name type="scientific">Apiotrichum porosum</name>
    <dbReference type="NCBI Taxonomy" id="105984"/>
    <lineage>
        <taxon>Eukaryota</taxon>
        <taxon>Fungi</taxon>
        <taxon>Dikarya</taxon>
        <taxon>Basidiomycota</taxon>
        <taxon>Agaricomycotina</taxon>
        <taxon>Tremellomycetes</taxon>
        <taxon>Trichosporonales</taxon>
        <taxon>Trichosporonaceae</taxon>
        <taxon>Apiotrichum</taxon>
    </lineage>
</organism>
<comment type="caution">
    <text evidence="2">The sequence shown here is derived from an EMBL/GenBank/DDBJ whole genome shotgun (WGS) entry which is preliminary data.</text>
</comment>
<name>A0A427XNR5_9TREE</name>
<protein>
    <submittedName>
        <fullName evidence="2">Uncharacterized protein</fullName>
    </submittedName>
</protein>
<feature type="region of interest" description="Disordered" evidence="1">
    <location>
        <begin position="174"/>
        <end position="222"/>
    </location>
</feature>
<feature type="compositionally biased region" description="Polar residues" evidence="1">
    <location>
        <begin position="183"/>
        <end position="199"/>
    </location>
</feature>
<reference evidence="2 3" key="1">
    <citation type="submission" date="2018-11" db="EMBL/GenBank/DDBJ databases">
        <title>Genome sequence of Apiotrichum porosum DSM 27194.</title>
        <authorList>
            <person name="Aliyu H."/>
            <person name="Gorte O."/>
            <person name="Ochsenreither K."/>
        </authorList>
    </citation>
    <scope>NUCLEOTIDE SEQUENCE [LARGE SCALE GENOMIC DNA]</scope>
    <source>
        <strain evidence="2 3">DSM 27194</strain>
    </source>
</reference>
<dbReference type="EMBL" id="RSCE01000008">
    <property type="protein sequence ID" value="RSH80408.1"/>
    <property type="molecule type" value="Genomic_DNA"/>
</dbReference>
<feature type="region of interest" description="Disordered" evidence="1">
    <location>
        <begin position="82"/>
        <end position="103"/>
    </location>
</feature>
<dbReference type="AlphaFoldDB" id="A0A427XNR5"/>
<dbReference type="Proteomes" id="UP000279236">
    <property type="component" value="Unassembled WGS sequence"/>
</dbReference>
<accession>A0A427XNR5</accession>